<dbReference type="InterPro" id="IPR002509">
    <property type="entry name" value="NODB_dom"/>
</dbReference>
<evidence type="ECO:0000313" key="5">
    <source>
        <dbReference type="Proteomes" id="UP000646244"/>
    </source>
</evidence>
<keyword evidence="1" id="KW-0479">Metal-binding</keyword>
<dbReference type="GO" id="GO:0005975">
    <property type="term" value="P:carbohydrate metabolic process"/>
    <property type="evidence" value="ECO:0007669"/>
    <property type="project" value="InterPro"/>
</dbReference>
<evidence type="ECO:0000256" key="1">
    <source>
        <dbReference type="ARBA" id="ARBA00022723"/>
    </source>
</evidence>
<dbReference type="GO" id="GO:0016020">
    <property type="term" value="C:membrane"/>
    <property type="evidence" value="ECO:0007669"/>
    <property type="project" value="TreeGrafter"/>
</dbReference>
<name>A0A918WH71_STRCJ</name>
<dbReference type="Proteomes" id="UP000646244">
    <property type="component" value="Unassembled WGS sequence"/>
</dbReference>
<evidence type="ECO:0000313" key="4">
    <source>
        <dbReference type="EMBL" id="GHC43840.1"/>
    </source>
</evidence>
<dbReference type="SUPFAM" id="SSF88713">
    <property type="entry name" value="Glycoside hydrolase/deacetylase"/>
    <property type="match status" value="1"/>
</dbReference>
<dbReference type="PANTHER" id="PTHR10587:SF133">
    <property type="entry name" value="CHITIN DEACETYLASE 1-RELATED"/>
    <property type="match status" value="1"/>
</dbReference>
<proteinExistence type="predicted"/>
<evidence type="ECO:0000259" key="3">
    <source>
        <dbReference type="PROSITE" id="PS51677"/>
    </source>
</evidence>
<sequence>MLSALVTAVLAAGTTVGPAAGQDEPLDPPHALYGSENRTMRTQRHVVALTFNAAWHDAGIDAVLNELHRRHVPAAFFLTGDFAERHPAVARSLAAAGHGIGNHSYSHPHFETLTPGERAVEVLKADRAIRSATGVEPLPFFRFPYGDTAPQRIAEVNALGFADIEYTADTKGYLGTGGGMSVQKAVRRALDALRPGAILQMHVGMPDGQDSVLDAQALPVLIDALHARGYGITDLRDVLRPSDGRS</sequence>
<dbReference type="InterPro" id="IPR011330">
    <property type="entry name" value="Glyco_hydro/deAcase_b/a-brl"/>
</dbReference>
<accession>A0A918WH71</accession>
<dbReference type="AlphaFoldDB" id="A0A918WH71"/>
<reference evidence="4" key="1">
    <citation type="journal article" date="2014" name="Int. J. Syst. Evol. Microbiol.">
        <title>Complete genome sequence of Corynebacterium casei LMG S-19264T (=DSM 44701T), isolated from a smear-ripened cheese.</title>
        <authorList>
            <consortium name="US DOE Joint Genome Institute (JGI-PGF)"/>
            <person name="Walter F."/>
            <person name="Albersmeier A."/>
            <person name="Kalinowski J."/>
            <person name="Ruckert C."/>
        </authorList>
    </citation>
    <scope>NUCLEOTIDE SEQUENCE</scope>
    <source>
        <strain evidence="4">JCM 4633</strain>
    </source>
</reference>
<reference evidence="4" key="2">
    <citation type="submission" date="2020-09" db="EMBL/GenBank/DDBJ databases">
        <authorList>
            <person name="Sun Q."/>
            <person name="Ohkuma M."/>
        </authorList>
    </citation>
    <scope>NUCLEOTIDE SEQUENCE</scope>
    <source>
        <strain evidence="4">JCM 4633</strain>
    </source>
</reference>
<dbReference type="GO" id="GO:0046872">
    <property type="term" value="F:metal ion binding"/>
    <property type="evidence" value="ECO:0007669"/>
    <property type="project" value="UniProtKB-KW"/>
</dbReference>
<dbReference type="RefSeq" id="WP_229844680.1">
    <property type="nucleotide sequence ID" value="NZ_BMVB01000005.1"/>
</dbReference>
<keyword evidence="2" id="KW-0378">Hydrolase</keyword>
<dbReference type="PANTHER" id="PTHR10587">
    <property type="entry name" value="GLYCOSYL TRANSFERASE-RELATED"/>
    <property type="match status" value="1"/>
</dbReference>
<organism evidence="4 5">
    <name type="scientific">Streptomyces cinnamoneus</name>
    <name type="common">Streptoverticillium cinnamoneum</name>
    <dbReference type="NCBI Taxonomy" id="53446"/>
    <lineage>
        <taxon>Bacteria</taxon>
        <taxon>Bacillati</taxon>
        <taxon>Actinomycetota</taxon>
        <taxon>Actinomycetes</taxon>
        <taxon>Kitasatosporales</taxon>
        <taxon>Streptomycetaceae</taxon>
        <taxon>Streptomyces</taxon>
        <taxon>Streptomyces cinnamoneus group</taxon>
    </lineage>
</organism>
<dbReference type="InterPro" id="IPR050248">
    <property type="entry name" value="Polysacc_deacetylase_ArnD"/>
</dbReference>
<gene>
    <name evidence="4" type="ORF">GCM10010507_18370</name>
</gene>
<dbReference type="Gene3D" id="3.20.20.370">
    <property type="entry name" value="Glycoside hydrolase/deacetylase"/>
    <property type="match status" value="1"/>
</dbReference>
<dbReference type="CDD" id="cd10917">
    <property type="entry name" value="CE4_NodB_like_6s_7s"/>
    <property type="match status" value="1"/>
</dbReference>
<evidence type="ECO:0000256" key="2">
    <source>
        <dbReference type="ARBA" id="ARBA00022801"/>
    </source>
</evidence>
<protein>
    <submittedName>
        <fullName evidence="4">Deacetylase</fullName>
    </submittedName>
</protein>
<comment type="caution">
    <text evidence="4">The sequence shown here is derived from an EMBL/GenBank/DDBJ whole genome shotgun (WGS) entry which is preliminary data.</text>
</comment>
<feature type="domain" description="NodB homology" evidence="3">
    <location>
        <begin position="45"/>
        <end position="233"/>
    </location>
</feature>
<dbReference type="PROSITE" id="PS51677">
    <property type="entry name" value="NODB"/>
    <property type="match status" value="1"/>
</dbReference>
<dbReference type="GO" id="GO:0016810">
    <property type="term" value="F:hydrolase activity, acting on carbon-nitrogen (but not peptide) bonds"/>
    <property type="evidence" value="ECO:0007669"/>
    <property type="project" value="InterPro"/>
</dbReference>
<dbReference type="Pfam" id="PF01522">
    <property type="entry name" value="Polysacc_deac_1"/>
    <property type="match status" value="1"/>
</dbReference>
<dbReference type="EMBL" id="BMVB01000005">
    <property type="protein sequence ID" value="GHC43840.1"/>
    <property type="molecule type" value="Genomic_DNA"/>
</dbReference>